<evidence type="ECO:0000256" key="1">
    <source>
        <dbReference type="ARBA" id="ARBA00004196"/>
    </source>
</evidence>
<comment type="subcellular location">
    <subcellularLocation>
        <location evidence="1">Cell envelope</location>
    </subcellularLocation>
</comment>
<evidence type="ECO:0000313" key="9">
    <source>
        <dbReference type="EMBL" id="MDT8504252.1"/>
    </source>
</evidence>
<evidence type="ECO:0000259" key="8">
    <source>
        <dbReference type="Pfam" id="PF25967"/>
    </source>
</evidence>
<dbReference type="NCBIfam" id="TIGR01730">
    <property type="entry name" value="RND_mfp"/>
    <property type="match status" value="1"/>
</dbReference>
<dbReference type="EMBL" id="JAPQTC020000002">
    <property type="protein sequence ID" value="MDT8504252.1"/>
    <property type="molecule type" value="Genomic_DNA"/>
</dbReference>
<keyword evidence="4 5" id="KW-0175">Coiled coil</keyword>
<dbReference type="Gene3D" id="6.20.50.140">
    <property type="match status" value="1"/>
</dbReference>
<feature type="domain" description="Multidrug resistance protein MdtA-like alpha-helical hairpin" evidence="6">
    <location>
        <begin position="107"/>
        <end position="174"/>
    </location>
</feature>
<evidence type="ECO:0000256" key="2">
    <source>
        <dbReference type="ARBA" id="ARBA00009477"/>
    </source>
</evidence>
<feature type="domain" description="Multidrug resistance protein MdtA-like C-terminal permuted SH3" evidence="8">
    <location>
        <begin position="320"/>
        <end position="377"/>
    </location>
</feature>
<reference evidence="9" key="1">
    <citation type="submission" date="2023-08" db="EMBL/GenBank/DDBJ databases">
        <title>Study of Resistomes in environmental pathogenic environmental.</title>
        <authorList>
            <person name="Bhattacharjee A."/>
            <person name="Singh A.K."/>
        </authorList>
    </citation>
    <scope>NUCLEOTIDE SEQUENCE</scope>
    <source>
        <strain evidence="9">S1</strain>
    </source>
</reference>
<proteinExistence type="inferred from homology"/>
<dbReference type="PANTHER" id="PTHR30469:SF33">
    <property type="entry name" value="SLR1207 PROTEIN"/>
    <property type="match status" value="1"/>
</dbReference>
<accession>A0ABU3MS53</accession>
<dbReference type="Gene3D" id="2.40.30.170">
    <property type="match status" value="1"/>
</dbReference>
<gene>
    <name evidence="9" type="ORF">OYC61_008115</name>
</gene>
<dbReference type="SUPFAM" id="SSF111369">
    <property type="entry name" value="HlyD-like secretion proteins"/>
    <property type="match status" value="1"/>
</dbReference>
<name>A0ABU3MS53_9BURK</name>
<dbReference type="InterPro" id="IPR058624">
    <property type="entry name" value="MdtA-like_HH"/>
</dbReference>
<keyword evidence="3" id="KW-0813">Transport</keyword>
<sequence length="391" mass="42848">MAVTSRRRVRRLLAVLALALLVLLFWRALWRTDLLIETESVRRGSLELSVSALGTLQPHRYVDVGAQVSGQIKHIAVDVGDTVVKGDLLVEIDPAVQLAMVNANRATLDSLRAQLAEQQAQLELAKLKAARQQRLHRHEATSIELLQEAQAHVRITQARVSSLTAQIAGAQSTLEGNEALLGYTRIYAPMDGTIITLEAREGQTLNATYQTPNLLRLADLTSMTVWTEVSEADVGRVRPGMPVYFTTLGLLDGKGESRRWESRLRQVLPAPPVKNGEGGVDSSGSKAVSYTALFDVENTDGSLMPQMSARVFFVEASAQNVLLAPLAGMQATPDQDVFTARVSTGNERLETRSIKIGMKDRLYVEVVSGLEEGEALVMRLSEESGAKRLRW</sequence>
<dbReference type="PANTHER" id="PTHR30469">
    <property type="entry name" value="MULTIDRUG RESISTANCE PROTEIN MDTA"/>
    <property type="match status" value="1"/>
</dbReference>
<evidence type="ECO:0000256" key="4">
    <source>
        <dbReference type="ARBA" id="ARBA00023054"/>
    </source>
</evidence>
<evidence type="ECO:0000259" key="6">
    <source>
        <dbReference type="Pfam" id="PF25876"/>
    </source>
</evidence>
<comment type="similarity">
    <text evidence="2">Belongs to the membrane fusion protein (MFP) (TC 8.A.1) family.</text>
</comment>
<dbReference type="InterPro" id="IPR030190">
    <property type="entry name" value="MacA_alpha-hairpin_sf"/>
</dbReference>
<dbReference type="Gene3D" id="2.40.50.100">
    <property type="match status" value="1"/>
</dbReference>
<evidence type="ECO:0000256" key="5">
    <source>
        <dbReference type="SAM" id="Coils"/>
    </source>
</evidence>
<dbReference type="Pfam" id="PF25967">
    <property type="entry name" value="RND-MFP_C"/>
    <property type="match status" value="1"/>
</dbReference>
<feature type="coiled-coil region" evidence="5">
    <location>
        <begin position="101"/>
        <end position="135"/>
    </location>
</feature>
<keyword evidence="10" id="KW-1185">Reference proteome</keyword>
<organism evidence="9 10">
    <name type="scientific">Alcaligenes nematophilus</name>
    <dbReference type="NCBI Taxonomy" id="2994643"/>
    <lineage>
        <taxon>Bacteria</taxon>
        <taxon>Pseudomonadati</taxon>
        <taxon>Pseudomonadota</taxon>
        <taxon>Betaproteobacteria</taxon>
        <taxon>Burkholderiales</taxon>
        <taxon>Alcaligenaceae</taxon>
        <taxon>Alcaligenes</taxon>
    </lineage>
</organism>
<dbReference type="RefSeq" id="WP_115633784.1">
    <property type="nucleotide sequence ID" value="NZ_JAPQTC020000002.1"/>
</dbReference>
<evidence type="ECO:0000256" key="3">
    <source>
        <dbReference type="ARBA" id="ARBA00022448"/>
    </source>
</evidence>
<dbReference type="InterPro" id="IPR006143">
    <property type="entry name" value="RND_pump_MFP"/>
</dbReference>
<feature type="domain" description="Multidrug resistance protein MdtA-like barrel-sandwich hybrid" evidence="7">
    <location>
        <begin position="60"/>
        <end position="215"/>
    </location>
</feature>
<dbReference type="InterPro" id="IPR058625">
    <property type="entry name" value="MdtA-like_BSH"/>
</dbReference>
<protein>
    <submittedName>
        <fullName evidence="9">Efflux RND transporter periplasmic adaptor subunit</fullName>
    </submittedName>
</protein>
<dbReference type="Pfam" id="PF25876">
    <property type="entry name" value="HH_MFP_RND"/>
    <property type="match status" value="1"/>
</dbReference>
<dbReference type="Gene3D" id="6.10.140.1990">
    <property type="match status" value="1"/>
</dbReference>
<dbReference type="Proteomes" id="UP001074635">
    <property type="component" value="Unassembled WGS sequence"/>
</dbReference>
<comment type="caution">
    <text evidence="9">The sequence shown here is derived from an EMBL/GenBank/DDBJ whole genome shotgun (WGS) entry which is preliminary data.</text>
</comment>
<dbReference type="Pfam" id="PF25917">
    <property type="entry name" value="BSH_RND"/>
    <property type="match status" value="1"/>
</dbReference>
<dbReference type="InterPro" id="IPR058627">
    <property type="entry name" value="MdtA-like_C"/>
</dbReference>
<evidence type="ECO:0000259" key="7">
    <source>
        <dbReference type="Pfam" id="PF25917"/>
    </source>
</evidence>
<evidence type="ECO:0000313" key="10">
    <source>
        <dbReference type="Proteomes" id="UP001074635"/>
    </source>
</evidence>